<dbReference type="InterPro" id="IPR047565">
    <property type="entry name" value="Alpha-macroglob_thiol-ester_cl"/>
</dbReference>
<dbReference type="OMA" id="KAYTQWQ"/>
<dbReference type="InterPro" id="IPR036595">
    <property type="entry name" value="A-macroglobulin_rcpt-bd_sf"/>
</dbReference>
<keyword evidence="2" id="KW-0882">Thioester bond</keyword>
<feature type="region of interest" description="Disordered" evidence="3">
    <location>
        <begin position="17"/>
        <end position="40"/>
    </location>
</feature>
<proteinExistence type="predicted"/>
<accession>A0A1Y1IM69</accession>
<name>A0A1Y1IM69_KLENI</name>
<evidence type="ECO:0000256" key="1">
    <source>
        <dbReference type="ARBA" id="ARBA00022729"/>
    </source>
</evidence>
<dbReference type="STRING" id="105231.A0A1Y1IM69"/>
<dbReference type="Gene3D" id="2.60.40.1930">
    <property type="match status" value="1"/>
</dbReference>
<dbReference type="Gene3D" id="1.50.10.20">
    <property type="match status" value="1"/>
</dbReference>
<evidence type="ECO:0000313" key="5">
    <source>
        <dbReference type="EMBL" id="GAQ89697.1"/>
    </source>
</evidence>
<keyword evidence="6" id="KW-1185">Reference proteome</keyword>
<dbReference type="InterPro" id="IPR011626">
    <property type="entry name" value="Alpha-macroglobulin_TED"/>
</dbReference>
<dbReference type="Pfam" id="PF07678">
    <property type="entry name" value="TED_complement"/>
    <property type="match status" value="1"/>
</dbReference>
<dbReference type="SUPFAM" id="SSF48239">
    <property type="entry name" value="Terpenoid cyclases/Protein prenyltransferases"/>
    <property type="match status" value="1"/>
</dbReference>
<dbReference type="GO" id="GO:0004866">
    <property type="term" value="F:endopeptidase inhibitor activity"/>
    <property type="evidence" value="ECO:0007669"/>
    <property type="project" value="InterPro"/>
</dbReference>
<dbReference type="OrthoDB" id="9998011at2759"/>
<dbReference type="Pfam" id="PF01835">
    <property type="entry name" value="MG2"/>
    <property type="match status" value="1"/>
</dbReference>
<organism evidence="5 6">
    <name type="scientific">Klebsormidium nitens</name>
    <name type="common">Green alga</name>
    <name type="synonym">Ulothrix nitens</name>
    <dbReference type="NCBI Taxonomy" id="105231"/>
    <lineage>
        <taxon>Eukaryota</taxon>
        <taxon>Viridiplantae</taxon>
        <taxon>Streptophyta</taxon>
        <taxon>Klebsormidiophyceae</taxon>
        <taxon>Klebsormidiales</taxon>
        <taxon>Klebsormidiaceae</taxon>
        <taxon>Klebsormidium</taxon>
    </lineage>
</organism>
<evidence type="ECO:0000256" key="3">
    <source>
        <dbReference type="SAM" id="MobiDB-lite"/>
    </source>
</evidence>
<protein>
    <recommendedName>
        <fullName evidence="4">Alpha-2-macroglobulin domain-containing protein</fullName>
    </recommendedName>
</protein>
<evidence type="ECO:0000313" key="6">
    <source>
        <dbReference type="Proteomes" id="UP000054558"/>
    </source>
</evidence>
<dbReference type="InterPro" id="IPR008930">
    <property type="entry name" value="Terpenoid_cyclase/PrenylTrfase"/>
</dbReference>
<gene>
    <name evidence="5" type="ORF">KFL_005520040</name>
</gene>
<dbReference type="EMBL" id="DF237501">
    <property type="protein sequence ID" value="GAQ89697.1"/>
    <property type="molecule type" value="Genomic_DNA"/>
</dbReference>
<dbReference type="InterPro" id="IPR050473">
    <property type="entry name" value="A2M/Complement_sys"/>
</dbReference>
<evidence type="ECO:0000256" key="2">
    <source>
        <dbReference type="ARBA" id="ARBA00022966"/>
    </source>
</evidence>
<dbReference type="Proteomes" id="UP000054558">
    <property type="component" value="Unassembled WGS sequence"/>
</dbReference>
<dbReference type="GO" id="GO:0005615">
    <property type="term" value="C:extracellular space"/>
    <property type="evidence" value="ECO:0007669"/>
    <property type="project" value="InterPro"/>
</dbReference>
<dbReference type="InterPro" id="IPR001599">
    <property type="entry name" value="Macroglobln_a2"/>
</dbReference>
<feature type="domain" description="Alpha-2-macroglobulin" evidence="4">
    <location>
        <begin position="792"/>
        <end position="922"/>
    </location>
</feature>
<evidence type="ECO:0000259" key="4">
    <source>
        <dbReference type="SMART" id="SM01360"/>
    </source>
</evidence>
<dbReference type="InterPro" id="IPR002890">
    <property type="entry name" value="MG2"/>
</dbReference>
<dbReference type="SMART" id="SM01419">
    <property type="entry name" value="Thiol-ester_cl"/>
    <property type="match status" value="1"/>
</dbReference>
<dbReference type="PANTHER" id="PTHR11412:SF136">
    <property type="entry name" value="CD109 ANTIGEN"/>
    <property type="match status" value="1"/>
</dbReference>
<dbReference type="Gene3D" id="2.60.40.690">
    <property type="entry name" value="Alpha-macroglobulin, receptor-binding domain"/>
    <property type="match status" value="1"/>
</dbReference>
<dbReference type="CDD" id="cd02891">
    <property type="entry name" value="A2M_like"/>
    <property type="match status" value="1"/>
</dbReference>
<dbReference type="SMART" id="SM01360">
    <property type="entry name" value="A2M"/>
    <property type="match status" value="1"/>
</dbReference>
<feature type="compositionally biased region" description="Polar residues" evidence="3">
    <location>
        <begin position="25"/>
        <end position="37"/>
    </location>
</feature>
<dbReference type="PANTHER" id="PTHR11412">
    <property type="entry name" value="MACROGLOBULIN / COMPLEMENT"/>
    <property type="match status" value="1"/>
</dbReference>
<sequence>MAAKGVKGLMNRWGFGSKAKKDEMSSNPEPQASGSSSEWKEYAECLTSDSRWSTHISTDKPIYRPGDTVHIRAVVLHPITGAPVSSGSYGMAGNVQVLSPKGSVEATLYTNQLEESVAYASWAVPEGQAGGEYTLKLEYGEYGGMGASPPAERKIQIRNFRSPKLNVRVEFLGRGYSAGDEVKGKVSVTRAEGGAPPAGTPVSLTARVDGTAVHSSEAVLDDSGVCYAGFALPPEIAEGLGALTAVVHDGGNVESGSKTIPIVLQTVDVKLFPEGGVLVPGLENRVYFEARDPTEEPLDVEGEVWPVGGNAPLATFAAVHEGRGKFVFTPAAGQAYEARFTKPGSVKKPVPLPEVEGGANHGLPSVVLRVEAPADGAEKTANSSAAIDVTVGSTAAATLRVALYKREVALESKDVNISAAGGTQTLSFLLPGAEYSGVLRVTVFAESSGDWTPVVERLIFRAPVRKLHVAVSGGPAQGGGNDCVPGGRARVEVAVTDAVTGEVVSGAVVGVSVVDNSNLEQVEPRRRAPRLPAMALLEDEVDHLEDHAAYIDGSDLPGGSDPSLAVDLLLGTQGWRRFLYRDPLEKLVGEGTGENGEKTKRDKFKRAAGVQPVQPQPVYPFQALARGGPKMRAMNFAFGGGGPPVLPQAAFMAAPAPPGGAFRGPPVELMMLHDLEAGAGDPPEPEGAEGGLEMLKEGAEAEPARAEAEFPADDLVADVKMEVEDAAVEMEVEQAADAPKARKKMAAPKPVMPAAGFAASMARPMPVIRVYAHTRRKQGVERSTQRSDFTETVYFAASLVTDARGRAAAEFDLSDSITSFAVTVDAHKAIELKTAGDIVTTTVTTKTKDGAETTVTTTETKPPRVVRACALGASDGTFKIRSVKPFYVDAKCPLELTTSDRVLLPVTLVNAAPDPVSVAVQVGVKGPLSLDASDRPGKSTGSEAMDVDPPGKMAPNFTLLKQSLEAASSARRIVPIVAGGAALDAAYQADTDTPSPVPRGSVTVNATASVGGGNTNGGVVHRDNVKREFAVSPKGFPQEQSAGGMLKPGGGKVGGEFALPEDTQPGSVVTSVTVFPSPVASLTQALEALIREPYGCFEQTSATVYPNIMAQQYFKTHSGVSPQLMEKSYKLLGTGLDKLRSFEVKGSGGYEWFGSEPAHEALTAYGLLEFVDMAQVYPVPEDMIRKTRAWLLGRRDAPARAFHLDPKSLDSFGGAPADVTNAYIVWSLTYAKLKDGLEQQIASLVEQTATNKDPYFVGLVAGTLYNVGRNDEAAPLARGLEKFQKKDGSLVDARTSITRSGGDSLLIETTAVAVLCWLNEKAAFGPNIRRAVEWLATRCKDGKFGSTQATVLALKAIIAYDVSMTSARAPGKVHLLVDGARVESVAFDAKTEGAIVFKDVAARLTSDGRARKVELEMEDGAEMPYAIQIRYHSERPSSAAECAIGLSVALQQPTAQEGDLVEILMTVENKKADEALPMTVAILGLPGGLEPRHDQLRELVTRGDVAFYELRGRDVIFYWRTLAAGQKVTLRLEASAAVPGEYVGPASRAYMYYTDELKTWTEPIRSVITPKTD</sequence>
<keyword evidence="1" id="KW-0732">Signal</keyword>
<feature type="region of interest" description="Disordered" evidence="3">
    <location>
        <begin position="590"/>
        <end position="611"/>
    </location>
</feature>
<reference evidence="5 6" key="1">
    <citation type="journal article" date="2014" name="Nat. Commun.">
        <title>Klebsormidium flaccidum genome reveals primary factors for plant terrestrial adaptation.</title>
        <authorList>
            <person name="Hori K."/>
            <person name="Maruyama F."/>
            <person name="Fujisawa T."/>
            <person name="Togashi T."/>
            <person name="Yamamoto N."/>
            <person name="Seo M."/>
            <person name="Sato S."/>
            <person name="Yamada T."/>
            <person name="Mori H."/>
            <person name="Tajima N."/>
            <person name="Moriyama T."/>
            <person name="Ikeuchi M."/>
            <person name="Watanabe M."/>
            <person name="Wada H."/>
            <person name="Kobayashi K."/>
            <person name="Saito M."/>
            <person name="Masuda T."/>
            <person name="Sasaki-Sekimoto Y."/>
            <person name="Mashiguchi K."/>
            <person name="Awai K."/>
            <person name="Shimojima M."/>
            <person name="Masuda S."/>
            <person name="Iwai M."/>
            <person name="Nobusawa T."/>
            <person name="Narise T."/>
            <person name="Kondo S."/>
            <person name="Saito H."/>
            <person name="Sato R."/>
            <person name="Murakawa M."/>
            <person name="Ihara Y."/>
            <person name="Oshima-Yamada Y."/>
            <person name="Ohtaka K."/>
            <person name="Satoh M."/>
            <person name="Sonobe K."/>
            <person name="Ishii M."/>
            <person name="Ohtani R."/>
            <person name="Kanamori-Sato M."/>
            <person name="Honoki R."/>
            <person name="Miyazaki D."/>
            <person name="Mochizuki H."/>
            <person name="Umetsu J."/>
            <person name="Higashi K."/>
            <person name="Shibata D."/>
            <person name="Kamiya Y."/>
            <person name="Sato N."/>
            <person name="Nakamura Y."/>
            <person name="Tabata S."/>
            <person name="Ida S."/>
            <person name="Kurokawa K."/>
            <person name="Ohta H."/>
        </authorList>
    </citation>
    <scope>NUCLEOTIDE SEQUENCE [LARGE SCALE GENOMIC DNA]</scope>
    <source>
        <strain evidence="5 6">NIES-2285</strain>
    </source>
</reference>
<feature type="region of interest" description="Disordered" evidence="3">
    <location>
        <begin position="928"/>
        <end position="951"/>
    </location>
</feature>